<name>A0A1Z2KXI5_9ACTN</name>
<gene>
    <name evidence="1" type="ORF">SMD11_1072</name>
</gene>
<dbReference type="EMBL" id="CP021744">
    <property type="protein sequence ID" value="ARZ66736.1"/>
    <property type="molecule type" value="Genomic_DNA"/>
</dbReference>
<protein>
    <submittedName>
        <fullName evidence="1">Transporter</fullName>
    </submittedName>
</protein>
<dbReference type="GO" id="GO:0003676">
    <property type="term" value="F:nucleic acid binding"/>
    <property type="evidence" value="ECO:0007669"/>
    <property type="project" value="InterPro"/>
</dbReference>
<organism evidence="1 2">
    <name type="scientific">Streptomyces albireticuli</name>
    <dbReference type="NCBI Taxonomy" id="1940"/>
    <lineage>
        <taxon>Bacteria</taxon>
        <taxon>Bacillati</taxon>
        <taxon>Actinomycetota</taxon>
        <taxon>Actinomycetes</taxon>
        <taxon>Kitasatosporales</taxon>
        <taxon>Streptomycetaceae</taxon>
        <taxon>Streptomyces</taxon>
    </lineage>
</organism>
<sequence>MDVSGLKLFNVGAGGAEEIPARPVARERCLQELVEQHMETFLGVRFLASEYSTGPRHGGRIDSLGLDENGAPVIIEYKRGQDAGVINQGLFYLSWLIDHKAEFQHLVRERLGAAAAAQVLWNDPRLICIAEDFTRYDAHAIGEIQRTIDLVRYRYFGGDLLALEPVASVTGRDRQPRPRRAGARPGRHFGGVAEELRSAVDEVLVSLGDDVTQVDRKQYRAYRRLRNFACVSRMHKQHVLIYLNADPGKVDLIPGFTRDVTNVGHHGTGPLEVRLRTEKDLERAVPLFRLGYAGA</sequence>
<dbReference type="InterPro" id="IPR011856">
    <property type="entry name" value="tRNA_endonuc-like_dom_sf"/>
</dbReference>
<dbReference type="KEGG" id="salj:SMD11_1072"/>
<evidence type="ECO:0000313" key="2">
    <source>
        <dbReference type="Proteomes" id="UP000195755"/>
    </source>
</evidence>
<proteinExistence type="predicted"/>
<dbReference type="AlphaFoldDB" id="A0A1Z2KXI5"/>
<dbReference type="Proteomes" id="UP000195755">
    <property type="component" value="Chromosome"/>
</dbReference>
<accession>A0A1Z2KXI5</accession>
<dbReference type="Gene3D" id="3.40.1350.10">
    <property type="match status" value="1"/>
</dbReference>
<reference evidence="1 2" key="1">
    <citation type="submission" date="2017-06" db="EMBL/GenBank/DDBJ databases">
        <title>Streptomyces albireticuli Genome sequencing and assembly.</title>
        <authorList>
            <person name="Wang Y."/>
            <person name="Du B."/>
            <person name="Ding Y."/>
            <person name="Liu H."/>
            <person name="Hou Q."/>
            <person name="Liu K."/>
            <person name="Yao L."/>
            <person name="Wang C."/>
        </authorList>
    </citation>
    <scope>NUCLEOTIDE SEQUENCE [LARGE SCALE GENOMIC DNA]</scope>
    <source>
        <strain evidence="1 2">MDJK11</strain>
    </source>
</reference>
<evidence type="ECO:0000313" key="1">
    <source>
        <dbReference type="EMBL" id="ARZ66736.1"/>
    </source>
</evidence>